<dbReference type="PaxDb" id="2903-EOD34765"/>
<protein>
    <recommendedName>
        <fullName evidence="2">GST N-terminal domain-containing protein</fullName>
    </recommendedName>
</protein>
<dbReference type="GeneID" id="17280036"/>
<dbReference type="RefSeq" id="XP_005787194.1">
    <property type="nucleotide sequence ID" value="XM_005787137.1"/>
</dbReference>
<dbReference type="CDD" id="cd03039">
    <property type="entry name" value="GST_N_Sigma_like"/>
    <property type="match status" value="1"/>
</dbReference>
<evidence type="ECO:0000313" key="3">
    <source>
        <dbReference type="EnsemblProtists" id="EOD34765"/>
    </source>
</evidence>
<accession>A0A0D3KG80</accession>
<dbReference type="Gene3D" id="1.20.1050.130">
    <property type="match status" value="1"/>
</dbReference>
<dbReference type="eggNOG" id="KOG1695">
    <property type="taxonomic scope" value="Eukaryota"/>
</dbReference>
<dbReference type="Pfam" id="PF14497">
    <property type="entry name" value="GST_C_3"/>
    <property type="match status" value="1"/>
</dbReference>
<keyword evidence="4" id="KW-1185">Reference proteome</keyword>
<dbReference type="STRING" id="2903.R1F729"/>
<proteinExistence type="predicted"/>
<dbReference type="Pfam" id="PF02798">
    <property type="entry name" value="GST_N"/>
    <property type="match status" value="1"/>
</dbReference>
<feature type="compositionally biased region" description="Basic and acidic residues" evidence="1">
    <location>
        <begin position="226"/>
        <end position="236"/>
    </location>
</feature>
<dbReference type="SUPFAM" id="SSF52833">
    <property type="entry name" value="Thioredoxin-like"/>
    <property type="match status" value="1"/>
</dbReference>
<evidence type="ECO:0000313" key="4">
    <source>
        <dbReference type="Proteomes" id="UP000013827"/>
    </source>
</evidence>
<dbReference type="EnsemblProtists" id="EOD34765">
    <property type="protein sequence ID" value="EOD34765"/>
    <property type="gene ID" value="EMIHUDRAFT_455513"/>
</dbReference>
<dbReference type="HOGENOM" id="CLU_1055366_0_0_1"/>
<dbReference type="InterPro" id="IPR036282">
    <property type="entry name" value="Glutathione-S-Trfase_C_sf"/>
</dbReference>
<dbReference type="PROSITE" id="PS50404">
    <property type="entry name" value="GST_NTER"/>
    <property type="match status" value="1"/>
</dbReference>
<evidence type="ECO:0000256" key="1">
    <source>
        <dbReference type="SAM" id="MobiDB-lite"/>
    </source>
</evidence>
<sequence length="264" mass="27815">MLRRVGIAASVAAAGAATLQRRAAESHAAAPAPESLAAQRPPSVVRVAPLDDPPDVTLEYFALRGLGELPRLILELTGIPYDSVYHFGTGVYKPYAPFGQLPVLRDGPLLICESGAIARHLARKACIDGGDAADKARVDMFFELAKDLTSIKSGIHDPASADGKRLAAMLATAEANCGGAHFVGSSTTLADVAPGSLEPYPKLKAFVKKFAAQPAIAEYLHSDRRVPLTANEDGKQPHSGLPGYKFKEPLRPGTYATPWSPPGA</sequence>
<dbReference type="AlphaFoldDB" id="A0A0D3KG80"/>
<dbReference type="Proteomes" id="UP000013827">
    <property type="component" value="Unassembled WGS sequence"/>
</dbReference>
<dbReference type="GO" id="GO:0004364">
    <property type="term" value="F:glutathione transferase activity"/>
    <property type="evidence" value="ECO:0007669"/>
    <property type="project" value="TreeGrafter"/>
</dbReference>
<dbReference type="SUPFAM" id="SSF47616">
    <property type="entry name" value="GST C-terminal domain-like"/>
    <property type="match status" value="1"/>
</dbReference>
<dbReference type="InterPro" id="IPR004045">
    <property type="entry name" value="Glutathione_S-Trfase_N"/>
</dbReference>
<dbReference type="InterPro" id="IPR004046">
    <property type="entry name" value="GST_C"/>
</dbReference>
<evidence type="ECO:0000259" key="2">
    <source>
        <dbReference type="PROSITE" id="PS50404"/>
    </source>
</evidence>
<dbReference type="InterPro" id="IPR036249">
    <property type="entry name" value="Thioredoxin-like_sf"/>
</dbReference>
<dbReference type="KEGG" id="ehx:EMIHUDRAFT_455513"/>
<feature type="domain" description="GST N-terminal" evidence="2">
    <location>
        <begin position="54"/>
        <end position="129"/>
    </location>
</feature>
<reference evidence="4" key="1">
    <citation type="journal article" date="2013" name="Nature">
        <title>Pan genome of the phytoplankton Emiliania underpins its global distribution.</title>
        <authorList>
            <person name="Read B.A."/>
            <person name="Kegel J."/>
            <person name="Klute M.J."/>
            <person name="Kuo A."/>
            <person name="Lefebvre S.C."/>
            <person name="Maumus F."/>
            <person name="Mayer C."/>
            <person name="Miller J."/>
            <person name="Monier A."/>
            <person name="Salamov A."/>
            <person name="Young J."/>
            <person name="Aguilar M."/>
            <person name="Claverie J.M."/>
            <person name="Frickenhaus S."/>
            <person name="Gonzalez K."/>
            <person name="Herman E.K."/>
            <person name="Lin Y.C."/>
            <person name="Napier J."/>
            <person name="Ogata H."/>
            <person name="Sarno A.F."/>
            <person name="Shmutz J."/>
            <person name="Schroeder D."/>
            <person name="de Vargas C."/>
            <person name="Verret F."/>
            <person name="von Dassow P."/>
            <person name="Valentin K."/>
            <person name="Van de Peer Y."/>
            <person name="Wheeler G."/>
            <person name="Dacks J.B."/>
            <person name="Delwiche C.F."/>
            <person name="Dyhrman S.T."/>
            <person name="Glockner G."/>
            <person name="John U."/>
            <person name="Richards T."/>
            <person name="Worden A.Z."/>
            <person name="Zhang X."/>
            <person name="Grigoriev I.V."/>
            <person name="Allen A.E."/>
            <person name="Bidle K."/>
            <person name="Borodovsky M."/>
            <person name="Bowler C."/>
            <person name="Brownlee C."/>
            <person name="Cock J.M."/>
            <person name="Elias M."/>
            <person name="Gladyshev V.N."/>
            <person name="Groth M."/>
            <person name="Guda C."/>
            <person name="Hadaegh A."/>
            <person name="Iglesias-Rodriguez M.D."/>
            <person name="Jenkins J."/>
            <person name="Jones B.M."/>
            <person name="Lawson T."/>
            <person name="Leese F."/>
            <person name="Lindquist E."/>
            <person name="Lobanov A."/>
            <person name="Lomsadze A."/>
            <person name="Malik S.B."/>
            <person name="Marsh M.E."/>
            <person name="Mackinder L."/>
            <person name="Mock T."/>
            <person name="Mueller-Roeber B."/>
            <person name="Pagarete A."/>
            <person name="Parker M."/>
            <person name="Probert I."/>
            <person name="Quesneville H."/>
            <person name="Raines C."/>
            <person name="Rensing S.A."/>
            <person name="Riano-Pachon D.M."/>
            <person name="Richier S."/>
            <person name="Rokitta S."/>
            <person name="Shiraiwa Y."/>
            <person name="Soanes D.M."/>
            <person name="van der Giezen M."/>
            <person name="Wahlund T.M."/>
            <person name="Williams B."/>
            <person name="Wilson W."/>
            <person name="Wolfe G."/>
            <person name="Wurch L.L."/>
        </authorList>
    </citation>
    <scope>NUCLEOTIDE SEQUENCE</scope>
</reference>
<dbReference type="InterPro" id="IPR050213">
    <property type="entry name" value="GST_superfamily"/>
</dbReference>
<feature type="region of interest" description="Disordered" evidence="1">
    <location>
        <begin position="226"/>
        <end position="264"/>
    </location>
</feature>
<name>A0A0D3KG80_EMIH1</name>
<organism evidence="3 4">
    <name type="scientific">Emiliania huxleyi (strain CCMP1516)</name>
    <dbReference type="NCBI Taxonomy" id="280463"/>
    <lineage>
        <taxon>Eukaryota</taxon>
        <taxon>Haptista</taxon>
        <taxon>Haptophyta</taxon>
        <taxon>Prymnesiophyceae</taxon>
        <taxon>Isochrysidales</taxon>
        <taxon>Noelaerhabdaceae</taxon>
        <taxon>Emiliania</taxon>
    </lineage>
</organism>
<dbReference type="GO" id="GO:0006749">
    <property type="term" value="P:glutathione metabolic process"/>
    <property type="evidence" value="ECO:0007669"/>
    <property type="project" value="TreeGrafter"/>
</dbReference>
<dbReference type="PANTHER" id="PTHR11571">
    <property type="entry name" value="GLUTATHIONE S-TRANSFERASE"/>
    <property type="match status" value="1"/>
</dbReference>
<reference evidence="3" key="2">
    <citation type="submission" date="2024-10" db="UniProtKB">
        <authorList>
            <consortium name="EnsemblProtists"/>
        </authorList>
    </citation>
    <scope>IDENTIFICATION</scope>
</reference>
<dbReference type="OMA" id="HYFAIRG"/>